<feature type="region of interest" description="Disordered" evidence="6">
    <location>
        <begin position="34"/>
        <end position="99"/>
    </location>
</feature>
<dbReference type="AlphaFoldDB" id="A0A3M6VCC6"/>
<evidence type="ECO:0000256" key="3">
    <source>
        <dbReference type="ARBA" id="ARBA00023125"/>
    </source>
</evidence>
<dbReference type="Proteomes" id="UP000282087">
    <property type="component" value="Unassembled WGS sequence"/>
</dbReference>
<dbReference type="Pfam" id="PF02319">
    <property type="entry name" value="WHD_E2F_TDP"/>
    <property type="match status" value="1"/>
</dbReference>
<protein>
    <recommendedName>
        <fullName evidence="7">E2F/DP family winged-helix DNA-binding domain-containing protein</fullName>
    </recommendedName>
</protein>
<dbReference type="InterPro" id="IPR003316">
    <property type="entry name" value="E2F_WHTH_DNA-bd_dom"/>
</dbReference>
<dbReference type="FunFam" id="1.10.10.10:FF:000008">
    <property type="entry name" value="E2F transcription factor 1"/>
    <property type="match status" value="1"/>
</dbReference>
<dbReference type="GO" id="GO:0090575">
    <property type="term" value="C:RNA polymerase II transcription regulator complex"/>
    <property type="evidence" value="ECO:0007669"/>
    <property type="project" value="TreeGrafter"/>
</dbReference>
<keyword evidence="3 5" id="KW-0238">DNA-binding</keyword>
<dbReference type="Gene3D" id="1.10.10.10">
    <property type="entry name" value="Winged helix-like DNA-binding domain superfamily/Winged helix DNA-binding domain"/>
    <property type="match status" value="1"/>
</dbReference>
<dbReference type="PANTHER" id="PTHR12081">
    <property type="entry name" value="TRANSCRIPTION FACTOR E2F"/>
    <property type="match status" value="1"/>
</dbReference>
<comment type="similarity">
    <text evidence="1 5">Belongs to the E2F/DP family.</text>
</comment>
<evidence type="ECO:0000256" key="4">
    <source>
        <dbReference type="ARBA" id="ARBA00023163"/>
    </source>
</evidence>
<dbReference type="GO" id="GO:0000981">
    <property type="term" value="F:DNA-binding transcription factor activity, RNA polymerase II-specific"/>
    <property type="evidence" value="ECO:0007669"/>
    <property type="project" value="TreeGrafter"/>
</dbReference>
<evidence type="ECO:0000256" key="6">
    <source>
        <dbReference type="SAM" id="MobiDB-lite"/>
    </source>
</evidence>
<dbReference type="SMART" id="SM01372">
    <property type="entry name" value="E2F_TDP"/>
    <property type="match status" value="1"/>
</dbReference>
<keyword evidence="2 5" id="KW-0805">Transcription regulation</keyword>
<dbReference type="GO" id="GO:0000978">
    <property type="term" value="F:RNA polymerase II cis-regulatory region sequence-specific DNA binding"/>
    <property type="evidence" value="ECO:0007669"/>
    <property type="project" value="InterPro"/>
</dbReference>
<reference evidence="10 11" key="1">
    <citation type="submission" date="2018-06" db="EMBL/GenBank/DDBJ databases">
        <title>Comparative genomics of downy mildews reveals potential adaptations to biotrophy.</title>
        <authorList>
            <person name="Fletcher K."/>
            <person name="Klosterman S.J."/>
            <person name="Derevnina L."/>
            <person name="Martin F."/>
            <person name="Koike S."/>
            <person name="Reyes Chin-Wo S."/>
            <person name="Mou B."/>
            <person name="Michelmore R."/>
        </authorList>
    </citation>
    <scope>NUCLEOTIDE SEQUENCE [LARGE SCALE GENOMIC DNA]</scope>
    <source>
        <strain evidence="9 11">R13</strain>
        <strain evidence="8 10">R14</strain>
    </source>
</reference>
<dbReference type="EMBL" id="QKXF01000163">
    <property type="protein sequence ID" value="RQM15265.1"/>
    <property type="molecule type" value="Genomic_DNA"/>
</dbReference>
<evidence type="ECO:0000256" key="5">
    <source>
        <dbReference type="RuleBase" id="RU003796"/>
    </source>
</evidence>
<dbReference type="InterPro" id="IPR015633">
    <property type="entry name" value="E2F"/>
</dbReference>
<feature type="region of interest" description="Disordered" evidence="6">
    <location>
        <begin position="1"/>
        <end position="20"/>
    </location>
</feature>
<dbReference type="SUPFAM" id="SSF46785">
    <property type="entry name" value="Winged helix' DNA-binding domain"/>
    <property type="match status" value="1"/>
</dbReference>
<dbReference type="VEuPathDB" id="FungiDB:DD237_002980"/>
<organism evidence="8 10">
    <name type="scientific">Peronospora effusa</name>
    <dbReference type="NCBI Taxonomy" id="542832"/>
    <lineage>
        <taxon>Eukaryota</taxon>
        <taxon>Sar</taxon>
        <taxon>Stramenopiles</taxon>
        <taxon>Oomycota</taxon>
        <taxon>Peronosporomycetes</taxon>
        <taxon>Peronosporales</taxon>
        <taxon>Peronosporaceae</taxon>
        <taxon>Peronospora</taxon>
    </lineage>
</organism>
<comment type="subcellular location">
    <subcellularLocation>
        <location evidence="5">Nucleus</location>
    </subcellularLocation>
</comment>
<evidence type="ECO:0000259" key="7">
    <source>
        <dbReference type="SMART" id="SM01372"/>
    </source>
</evidence>
<keyword evidence="5" id="KW-0539">Nucleus</keyword>
<dbReference type="STRING" id="542832.A0A3M6VCC6"/>
<evidence type="ECO:0000313" key="10">
    <source>
        <dbReference type="Proteomes" id="UP000282087"/>
    </source>
</evidence>
<dbReference type="InterPro" id="IPR036390">
    <property type="entry name" value="WH_DNA-bd_sf"/>
</dbReference>
<evidence type="ECO:0000256" key="1">
    <source>
        <dbReference type="ARBA" id="ARBA00010940"/>
    </source>
</evidence>
<gene>
    <name evidence="9" type="ORF">DD237_002980</name>
    <name evidence="8" type="ORF">DD238_004567</name>
</gene>
<proteinExistence type="inferred from homology"/>
<evidence type="ECO:0000256" key="2">
    <source>
        <dbReference type="ARBA" id="ARBA00023015"/>
    </source>
</evidence>
<feature type="domain" description="E2F/DP family winged-helix DNA-binding" evidence="7">
    <location>
        <begin position="97"/>
        <end position="162"/>
    </location>
</feature>
<dbReference type="EMBL" id="QLLG01000349">
    <property type="protein sequence ID" value="RMX63962.1"/>
    <property type="molecule type" value="Genomic_DNA"/>
</dbReference>
<dbReference type="Proteomes" id="UP000286097">
    <property type="component" value="Unassembled WGS sequence"/>
</dbReference>
<keyword evidence="4 5" id="KW-0804">Transcription</keyword>
<evidence type="ECO:0000313" key="9">
    <source>
        <dbReference type="EMBL" id="RQM15265.1"/>
    </source>
</evidence>
<evidence type="ECO:0000313" key="8">
    <source>
        <dbReference type="EMBL" id="RMX63962.1"/>
    </source>
</evidence>
<comment type="caution">
    <text evidence="8">The sequence shown here is derived from an EMBL/GenBank/DDBJ whole genome shotgun (WGS) entry which is preliminary data.</text>
</comment>
<sequence length="164" mass="17918">MLKTETQPFNSFTKRQHTATTDLVANVMAKAKVSSEEIKRKMKRSKSRHDAVVSSVDSAGQAAATTSRSLASDVVMPKLQSPSPSTRGGPKPSPASRYDSSLGLLTKRFVELIQSAPSKDLDLNTAAESLGVQKRRIYDITNVLEGIGLIEKTSKNNIHWKHVK</sequence>
<name>A0A3M6VCC6_9STRA</name>
<accession>A0A3M6VCC6</accession>
<dbReference type="InterPro" id="IPR036388">
    <property type="entry name" value="WH-like_DNA-bd_sf"/>
</dbReference>
<dbReference type="PANTHER" id="PTHR12081:SF18">
    <property type="entry name" value="TRANSCRIPTION FACTOR E2F2-RELATED"/>
    <property type="match status" value="1"/>
</dbReference>
<keyword evidence="10" id="KW-1185">Reference proteome</keyword>
<feature type="compositionally biased region" description="Polar residues" evidence="6">
    <location>
        <begin position="55"/>
        <end position="70"/>
    </location>
</feature>
<evidence type="ECO:0000313" key="11">
    <source>
        <dbReference type="Proteomes" id="UP000286097"/>
    </source>
</evidence>